<dbReference type="Proteomes" id="UP000235145">
    <property type="component" value="Unassembled WGS sequence"/>
</dbReference>
<dbReference type="AlphaFoldDB" id="A0A9R1VCZ8"/>
<evidence type="ECO:0000313" key="1">
    <source>
        <dbReference type="EMBL" id="KAJ0202994.1"/>
    </source>
</evidence>
<evidence type="ECO:0008006" key="3">
    <source>
        <dbReference type="Google" id="ProtNLM"/>
    </source>
</evidence>
<sequence>MFMEEWGELRVFGYFNVVKEVTERMGSVFCPIMASDFNDFINDMGLIDVPIIAKRKLDRFLVDEAFYDRFDHLQVMVLDRRWSDHYLIFLHVSLVDYGPSSFKFFNSWLELDGFNDMVKDVVKEFVVDRPDKKWVVGYKEESRVSSNCLLSRLVDIDKIFDDGVTCDDLAQERRAILGDLASLEKSQSLDSAKKARFKWAIEGDENSAFFHAMLKQQRRQRLIRGISIDREWGVLMGRKSDRFRSLDPGMANYLDSVFSSEEIKSTVWDYGLDREILGDDVVDFVQEFCVNPRFPIGCNSSFITFIPKIDNPICINDYQSISLIGMQFKIIAKLLANRLTAVLHDVSGLEQFAFLNSRKIRWSSSCE</sequence>
<dbReference type="EMBL" id="NBSK02000005">
    <property type="protein sequence ID" value="KAJ0202994.1"/>
    <property type="molecule type" value="Genomic_DNA"/>
</dbReference>
<reference evidence="1 2" key="1">
    <citation type="journal article" date="2017" name="Nat. Commun.">
        <title>Genome assembly with in vitro proximity ligation data and whole-genome triplication in lettuce.</title>
        <authorList>
            <person name="Reyes-Chin-Wo S."/>
            <person name="Wang Z."/>
            <person name="Yang X."/>
            <person name="Kozik A."/>
            <person name="Arikit S."/>
            <person name="Song C."/>
            <person name="Xia L."/>
            <person name="Froenicke L."/>
            <person name="Lavelle D.O."/>
            <person name="Truco M.J."/>
            <person name="Xia R."/>
            <person name="Zhu S."/>
            <person name="Xu C."/>
            <person name="Xu H."/>
            <person name="Xu X."/>
            <person name="Cox K."/>
            <person name="Korf I."/>
            <person name="Meyers B.C."/>
            <person name="Michelmore R.W."/>
        </authorList>
    </citation>
    <scope>NUCLEOTIDE SEQUENCE [LARGE SCALE GENOMIC DNA]</scope>
    <source>
        <strain evidence="2">cv. Salinas</strain>
        <tissue evidence="1">Seedlings</tissue>
    </source>
</reference>
<keyword evidence="2" id="KW-1185">Reference proteome</keyword>
<dbReference type="InterPro" id="IPR036691">
    <property type="entry name" value="Endo/exonu/phosph_ase_sf"/>
</dbReference>
<dbReference type="PANTHER" id="PTHR33710:SF64">
    <property type="entry name" value="ENDONUCLEASE_EXONUCLEASE_PHOSPHATASE DOMAIN-CONTAINING PROTEIN"/>
    <property type="match status" value="1"/>
</dbReference>
<protein>
    <recommendedName>
        <fullName evidence="3">Reverse transcriptase domain-containing protein</fullName>
    </recommendedName>
</protein>
<gene>
    <name evidence="1" type="ORF">LSAT_V11C500283280</name>
</gene>
<proteinExistence type="predicted"/>
<dbReference type="SUPFAM" id="SSF56219">
    <property type="entry name" value="DNase I-like"/>
    <property type="match status" value="1"/>
</dbReference>
<organism evidence="1 2">
    <name type="scientific">Lactuca sativa</name>
    <name type="common">Garden lettuce</name>
    <dbReference type="NCBI Taxonomy" id="4236"/>
    <lineage>
        <taxon>Eukaryota</taxon>
        <taxon>Viridiplantae</taxon>
        <taxon>Streptophyta</taxon>
        <taxon>Embryophyta</taxon>
        <taxon>Tracheophyta</taxon>
        <taxon>Spermatophyta</taxon>
        <taxon>Magnoliopsida</taxon>
        <taxon>eudicotyledons</taxon>
        <taxon>Gunneridae</taxon>
        <taxon>Pentapetalae</taxon>
        <taxon>asterids</taxon>
        <taxon>campanulids</taxon>
        <taxon>Asterales</taxon>
        <taxon>Asteraceae</taxon>
        <taxon>Cichorioideae</taxon>
        <taxon>Cichorieae</taxon>
        <taxon>Lactucinae</taxon>
        <taxon>Lactuca</taxon>
    </lineage>
</organism>
<evidence type="ECO:0000313" key="2">
    <source>
        <dbReference type="Proteomes" id="UP000235145"/>
    </source>
</evidence>
<name>A0A9R1VCZ8_LACSA</name>
<dbReference type="PANTHER" id="PTHR33710">
    <property type="entry name" value="BNAC02G09200D PROTEIN"/>
    <property type="match status" value="1"/>
</dbReference>
<accession>A0A9R1VCZ8</accession>
<comment type="caution">
    <text evidence="1">The sequence shown here is derived from an EMBL/GenBank/DDBJ whole genome shotgun (WGS) entry which is preliminary data.</text>
</comment>
<dbReference type="Gene3D" id="3.60.10.10">
    <property type="entry name" value="Endonuclease/exonuclease/phosphatase"/>
    <property type="match status" value="1"/>
</dbReference>